<feature type="transmembrane region" description="Helical" evidence="1">
    <location>
        <begin position="145"/>
        <end position="169"/>
    </location>
</feature>
<organism evidence="2 6">
    <name type="scientific">Adineta steineri</name>
    <dbReference type="NCBI Taxonomy" id="433720"/>
    <lineage>
        <taxon>Eukaryota</taxon>
        <taxon>Metazoa</taxon>
        <taxon>Spiralia</taxon>
        <taxon>Gnathifera</taxon>
        <taxon>Rotifera</taxon>
        <taxon>Eurotatoria</taxon>
        <taxon>Bdelloidea</taxon>
        <taxon>Adinetida</taxon>
        <taxon>Adinetidae</taxon>
        <taxon>Adineta</taxon>
    </lineage>
</organism>
<comment type="caution">
    <text evidence="2">The sequence shown here is derived from an EMBL/GenBank/DDBJ whole genome shotgun (WGS) entry which is preliminary data.</text>
</comment>
<protein>
    <recommendedName>
        <fullName evidence="7">EXPERA domain-containing protein</fullName>
    </recommendedName>
</protein>
<proteinExistence type="predicted"/>
<keyword evidence="5" id="KW-1185">Reference proteome</keyword>
<name>A0A813RKP5_9BILA</name>
<evidence type="ECO:0000313" key="5">
    <source>
        <dbReference type="Proteomes" id="UP000663832"/>
    </source>
</evidence>
<evidence type="ECO:0000313" key="2">
    <source>
        <dbReference type="EMBL" id="CAF0782694.1"/>
    </source>
</evidence>
<feature type="transmembrane region" description="Helical" evidence="1">
    <location>
        <begin position="20"/>
        <end position="38"/>
    </location>
</feature>
<dbReference type="EMBL" id="CAJNOM010000050">
    <property type="protein sequence ID" value="CAF0922782.1"/>
    <property type="molecule type" value="Genomic_DNA"/>
</dbReference>
<dbReference type="EMBL" id="CAJNOM010000055">
    <property type="protein sequence ID" value="CAF0936849.1"/>
    <property type="molecule type" value="Genomic_DNA"/>
</dbReference>
<gene>
    <name evidence="2" type="ORF">BJG266_LOCUS4222</name>
    <name evidence="3" type="ORF">QVE165_LOCUS10640</name>
    <name evidence="4" type="ORF">QVE165_LOCUS11423</name>
</gene>
<dbReference type="EMBL" id="CAJNOI010000010">
    <property type="protein sequence ID" value="CAF0782694.1"/>
    <property type="molecule type" value="Genomic_DNA"/>
</dbReference>
<feature type="transmembrane region" description="Helical" evidence="1">
    <location>
        <begin position="80"/>
        <end position="99"/>
    </location>
</feature>
<feature type="transmembrane region" description="Helical" evidence="1">
    <location>
        <begin position="50"/>
        <end position="68"/>
    </location>
</feature>
<accession>A0A813RKP5</accession>
<keyword evidence="1" id="KW-1133">Transmembrane helix</keyword>
<dbReference type="PANTHER" id="PTHR37919:SF2">
    <property type="entry name" value="EXPERA DOMAIN-CONTAINING PROTEIN"/>
    <property type="match status" value="1"/>
</dbReference>
<dbReference type="OrthoDB" id="60858at2759"/>
<keyword evidence="1" id="KW-0472">Membrane</keyword>
<dbReference type="Proteomes" id="UP000663877">
    <property type="component" value="Unassembled WGS sequence"/>
</dbReference>
<reference evidence="2" key="1">
    <citation type="submission" date="2021-02" db="EMBL/GenBank/DDBJ databases">
        <authorList>
            <person name="Nowell W R."/>
        </authorList>
    </citation>
    <scope>NUCLEOTIDE SEQUENCE</scope>
</reference>
<sequence>MPSKSNTNIRSNQCYMPLWITEWAIVSSLICIWDATYVLTRPRSMAKGDLFHLFSPYATYITVDPLYGNLKNAFVIGQSWMNYVELTLALFAVILYHIFKRKNSGCLLLLIASVMSCSKTVLYFIHDYYERSLHPHDSPYEIETWQYLLLFIIPSSLWIIFPFCCTWTLGRQIIKILDSSNDKTKSA</sequence>
<dbReference type="PANTHER" id="PTHR37919">
    <property type="entry name" value="PROTEIN CBG05606"/>
    <property type="match status" value="1"/>
</dbReference>
<evidence type="ECO:0000313" key="6">
    <source>
        <dbReference type="Proteomes" id="UP000663877"/>
    </source>
</evidence>
<evidence type="ECO:0000256" key="1">
    <source>
        <dbReference type="SAM" id="Phobius"/>
    </source>
</evidence>
<keyword evidence="1" id="KW-0812">Transmembrane</keyword>
<evidence type="ECO:0000313" key="3">
    <source>
        <dbReference type="EMBL" id="CAF0922782.1"/>
    </source>
</evidence>
<feature type="transmembrane region" description="Helical" evidence="1">
    <location>
        <begin position="106"/>
        <end position="125"/>
    </location>
</feature>
<evidence type="ECO:0008006" key="7">
    <source>
        <dbReference type="Google" id="ProtNLM"/>
    </source>
</evidence>
<dbReference type="Proteomes" id="UP000663832">
    <property type="component" value="Unassembled WGS sequence"/>
</dbReference>
<dbReference type="AlphaFoldDB" id="A0A813RKP5"/>
<evidence type="ECO:0000313" key="4">
    <source>
        <dbReference type="EMBL" id="CAF0936849.1"/>
    </source>
</evidence>